<dbReference type="InterPro" id="IPR036097">
    <property type="entry name" value="HisK_dim/P_sf"/>
</dbReference>
<feature type="transmembrane region" description="Helical" evidence="10">
    <location>
        <begin position="216"/>
        <end position="235"/>
    </location>
</feature>
<dbReference type="SMART" id="SM00304">
    <property type="entry name" value="HAMP"/>
    <property type="match status" value="1"/>
</dbReference>
<dbReference type="SMART" id="SM00387">
    <property type="entry name" value="HATPase_c"/>
    <property type="match status" value="1"/>
</dbReference>
<evidence type="ECO:0000313" key="14">
    <source>
        <dbReference type="Proteomes" id="UP000600865"/>
    </source>
</evidence>
<dbReference type="InterPro" id="IPR003660">
    <property type="entry name" value="HAMP_dom"/>
</dbReference>
<dbReference type="RefSeq" id="WP_189579887.1">
    <property type="nucleotide sequence ID" value="NZ_BMYV01000001.1"/>
</dbReference>
<feature type="domain" description="Histidine kinase" evidence="11">
    <location>
        <begin position="298"/>
        <end position="525"/>
    </location>
</feature>
<evidence type="ECO:0000256" key="4">
    <source>
        <dbReference type="ARBA" id="ARBA00022553"/>
    </source>
</evidence>
<dbReference type="SUPFAM" id="SSF55874">
    <property type="entry name" value="ATPase domain of HSP90 chaperone/DNA topoisomerase II/histidine kinase"/>
    <property type="match status" value="1"/>
</dbReference>
<dbReference type="Gene3D" id="1.10.287.130">
    <property type="match status" value="1"/>
</dbReference>
<dbReference type="InterPro" id="IPR003661">
    <property type="entry name" value="HisK_dim/P_dom"/>
</dbReference>
<keyword evidence="7 13" id="KW-0418">Kinase</keyword>
<feature type="domain" description="HAMP" evidence="12">
    <location>
        <begin position="237"/>
        <end position="290"/>
    </location>
</feature>
<organism evidence="13 14">
    <name type="scientific">Litorimonas cladophorae</name>
    <dbReference type="NCBI Taxonomy" id="1220491"/>
    <lineage>
        <taxon>Bacteria</taxon>
        <taxon>Pseudomonadati</taxon>
        <taxon>Pseudomonadota</taxon>
        <taxon>Alphaproteobacteria</taxon>
        <taxon>Maricaulales</taxon>
        <taxon>Robiginitomaculaceae</taxon>
    </lineage>
</organism>
<keyword evidence="6 10" id="KW-0812">Transmembrane</keyword>
<keyword evidence="4" id="KW-0597">Phosphoprotein</keyword>
<gene>
    <name evidence="13" type="ORF">GCM10011309_01210</name>
</gene>
<evidence type="ECO:0000256" key="5">
    <source>
        <dbReference type="ARBA" id="ARBA00022679"/>
    </source>
</evidence>
<proteinExistence type="predicted"/>
<evidence type="ECO:0000256" key="3">
    <source>
        <dbReference type="ARBA" id="ARBA00012438"/>
    </source>
</evidence>
<comment type="subcellular location">
    <subcellularLocation>
        <location evidence="2">Membrane</location>
    </subcellularLocation>
</comment>
<dbReference type="PROSITE" id="PS50109">
    <property type="entry name" value="HIS_KIN"/>
    <property type="match status" value="1"/>
</dbReference>
<dbReference type="SUPFAM" id="SSF158472">
    <property type="entry name" value="HAMP domain-like"/>
    <property type="match status" value="1"/>
</dbReference>
<evidence type="ECO:0000256" key="7">
    <source>
        <dbReference type="ARBA" id="ARBA00022777"/>
    </source>
</evidence>
<dbReference type="GO" id="GO:0000155">
    <property type="term" value="F:phosphorelay sensor kinase activity"/>
    <property type="evidence" value="ECO:0007669"/>
    <property type="project" value="InterPro"/>
</dbReference>
<keyword evidence="10" id="KW-0472">Membrane</keyword>
<dbReference type="SUPFAM" id="SSF47384">
    <property type="entry name" value="Homodimeric domain of signal transducing histidine kinase"/>
    <property type="match status" value="1"/>
</dbReference>
<dbReference type="EC" id="2.7.13.3" evidence="3"/>
<dbReference type="AlphaFoldDB" id="A0A918K9S2"/>
<keyword evidence="14" id="KW-1185">Reference proteome</keyword>
<dbReference type="InterPro" id="IPR050428">
    <property type="entry name" value="TCS_sensor_his_kinase"/>
</dbReference>
<sequence length="538" mass="58834">MSGALRKLYRNTLFRLSLLGALLFVLSLFAALGYIYYATIASELRQVDRANEAEITELQTLYDRAGMLAVNKAAEQGLLSGTAGPTQKNYKLIYHQAGHAFLKNAVFQRGLSNGPLLERVYVLEGPPGPDQVTGNLADKAVKTTGQEVSLIPELENASFTRLEFIYSVQSDEGERIDRRAQAIAGNIVFGDEPTIRILVGRDVEAISRTGERVRNAILVSAGIALFLGLLSSWFVSRRFARRVEGFNRLATDVRAGNLDRRAPRNYSEDEMDLLAEHLNAMLDHIGRLMQAMRYAGDSVAHDLRTPLTRLRTRLETAAVELGDAEEADILYAAANDADQLLSTFDAVLRIARLEAGERRELLTPLDPKPILDDLAELYEPACEDAGLSFEADIAPKTTILADRGLLSQAVSNLLENAIKYTPRGGSIRLVSHKRRGGAGVEIAICDDGPGIPSWDRERVKERFVRLDKSRSLPGSGLGLSLVEAVADLHQAAFVMSDNDALPPVDKGGDPDRPGLRAALIFPKTKVRALEPSKDAPAQ</sequence>
<evidence type="ECO:0000256" key="2">
    <source>
        <dbReference type="ARBA" id="ARBA00004370"/>
    </source>
</evidence>
<comment type="caution">
    <text evidence="13">The sequence shown here is derived from an EMBL/GenBank/DDBJ whole genome shotgun (WGS) entry which is preliminary data.</text>
</comment>
<evidence type="ECO:0000256" key="9">
    <source>
        <dbReference type="ARBA" id="ARBA00023012"/>
    </source>
</evidence>
<dbReference type="Gene3D" id="6.10.340.10">
    <property type="match status" value="1"/>
</dbReference>
<evidence type="ECO:0000256" key="10">
    <source>
        <dbReference type="SAM" id="Phobius"/>
    </source>
</evidence>
<evidence type="ECO:0000259" key="11">
    <source>
        <dbReference type="PROSITE" id="PS50109"/>
    </source>
</evidence>
<dbReference type="GO" id="GO:0005886">
    <property type="term" value="C:plasma membrane"/>
    <property type="evidence" value="ECO:0007669"/>
    <property type="project" value="TreeGrafter"/>
</dbReference>
<accession>A0A918K9S2</accession>
<dbReference type="PANTHER" id="PTHR45436">
    <property type="entry name" value="SENSOR HISTIDINE KINASE YKOH"/>
    <property type="match status" value="1"/>
</dbReference>
<dbReference type="PROSITE" id="PS50885">
    <property type="entry name" value="HAMP"/>
    <property type="match status" value="1"/>
</dbReference>
<evidence type="ECO:0000256" key="6">
    <source>
        <dbReference type="ARBA" id="ARBA00022692"/>
    </source>
</evidence>
<reference evidence="13 14" key="1">
    <citation type="journal article" date="2014" name="Int. J. Syst. Evol. Microbiol.">
        <title>Complete genome sequence of Corynebacterium casei LMG S-19264T (=DSM 44701T), isolated from a smear-ripened cheese.</title>
        <authorList>
            <consortium name="US DOE Joint Genome Institute (JGI-PGF)"/>
            <person name="Walter F."/>
            <person name="Albersmeier A."/>
            <person name="Kalinowski J."/>
            <person name="Ruckert C."/>
        </authorList>
    </citation>
    <scope>NUCLEOTIDE SEQUENCE [LARGE SCALE GENOMIC DNA]</scope>
    <source>
        <strain evidence="13 14">KCTC 23968</strain>
    </source>
</reference>
<keyword evidence="8 10" id="KW-1133">Transmembrane helix</keyword>
<dbReference type="Proteomes" id="UP000600865">
    <property type="component" value="Unassembled WGS sequence"/>
</dbReference>
<dbReference type="CDD" id="cd00082">
    <property type="entry name" value="HisKA"/>
    <property type="match status" value="1"/>
</dbReference>
<keyword evidence="5" id="KW-0808">Transferase</keyword>
<dbReference type="InterPro" id="IPR003594">
    <property type="entry name" value="HATPase_dom"/>
</dbReference>
<dbReference type="Gene3D" id="3.30.565.10">
    <property type="entry name" value="Histidine kinase-like ATPase, C-terminal domain"/>
    <property type="match status" value="1"/>
</dbReference>
<evidence type="ECO:0000256" key="1">
    <source>
        <dbReference type="ARBA" id="ARBA00000085"/>
    </source>
</evidence>
<protein>
    <recommendedName>
        <fullName evidence="3">histidine kinase</fullName>
        <ecNumber evidence="3">2.7.13.3</ecNumber>
    </recommendedName>
</protein>
<comment type="catalytic activity">
    <reaction evidence="1">
        <text>ATP + protein L-histidine = ADP + protein N-phospho-L-histidine.</text>
        <dbReference type="EC" id="2.7.13.3"/>
    </reaction>
</comment>
<dbReference type="InterPro" id="IPR005467">
    <property type="entry name" value="His_kinase_dom"/>
</dbReference>
<feature type="transmembrane region" description="Helical" evidence="10">
    <location>
        <begin position="12"/>
        <end position="37"/>
    </location>
</feature>
<evidence type="ECO:0000313" key="13">
    <source>
        <dbReference type="EMBL" id="GGX56237.1"/>
    </source>
</evidence>
<dbReference type="PANTHER" id="PTHR45436:SF8">
    <property type="entry name" value="HISTIDINE KINASE"/>
    <property type="match status" value="1"/>
</dbReference>
<evidence type="ECO:0000256" key="8">
    <source>
        <dbReference type="ARBA" id="ARBA00022989"/>
    </source>
</evidence>
<dbReference type="SMART" id="SM00388">
    <property type="entry name" value="HisKA"/>
    <property type="match status" value="1"/>
</dbReference>
<keyword evidence="9" id="KW-0902">Two-component regulatory system</keyword>
<name>A0A918K9S2_9PROT</name>
<dbReference type="InterPro" id="IPR036890">
    <property type="entry name" value="HATPase_C_sf"/>
</dbReference>
<dbReference type="EMBL" id="BMYV01000001">
    <property type="protein sequence ID" value="GGX56237.1"/>
    <property type="molecule type" value="Genomic_DNA"/>
</dbReference>
<dbReference type="Pfam" id="PF00672">
    <property type="entry name" value="HAMP"/>
    <property type="match status" value="1"/>
</dbReference>
<evidence type="ECO:0000259" key="12">
    <source>
        <dbReference type="PROSITE" id="PS50885"/>
    </source>
</evidence>
<dbReference type="CDD" id="cd06225">
    <property type="entry name" value="HAMP"/>
    <property type="match status" value="1"/>
</dbReference>
<dbReference type="Pfam" id="PF02518">
    <property type="entry name" value="HATPase_c"/>
    <property type="match status" value="1"/>
</dbReference>
<dbReference type="Pfam" id="PF00512">
    <property type="entry name" value="HisKA"/>
    <property type="match status" value="1"/>
</dbReference>